<evidence type="ECO:0000313" key="3">
    <source>
        <dbReference type="Proteomes" id="UP000050417"/>
    </source>
</evidence>
<dbReference type="AlphaFoldDB" id="A0A0P6X2Q6"/>
<evidence type="ECO:0000259" key="1">
    <source>
        <dbReference type="Pfam" id="PF09651"/>
    </source>
</evidence>
<sequence>MARRFIFTTGTSLLGNFIKKYYDPPNIAEGVFDNRFPREIDILHTPSVRWDGFRAFHYPEMQMDKGIAWNMINTWSTIQARESYQTAEVDSLSFLPVDPENDEVILLASNTPPGLFCALVNANLMTQHGTPVSIWEDVLQEHSQFPIVDWDPENEISWRPIANPLANPAIVLTINQLDPNKKTTFENQALGNLVRSVSLLILHAMDHNMEPHVIFTGGYKATIPFLTLVCSWMGNITMWSLYEDSKEILRIPVPKANLDSRIYRMIAGKLALEMKQDDPYYALFSRWTSKANYTQLSSMDPADQPFFVNHPQPNQPVQLSPMGKAFAEVLRAQLGSAYFKEELKSILSNE</sequence>
<dbReference type="InterPro" id="IPR013442">
    <property type="entry name" value="SSO1393-like"/>
</dbReference>
<reference evidence="2 3" key="1">
    <citation type="submission" date="2015-07" db="EMBL/GenBank/DDBJ databases">
        <title>Genome sequence of Ornatilinea apprima DSM 23815.</title>
        <authorList>
            <person name="Hemp J."/>
            <person name="Ward L.M."/>
            <person name="Pace L.A."/>
            <person name="Fischer W.W."/>
        </authorList>
    </citation>
    <scope>NUCLEOTIDE SEQUENCE [LARGE SCALE GENOMIC DNA]</scope>
    <source>
        <strain evidence="2 3">P3M-1</strain>
    </source>
</reference>
<dbReference type="STRING" id="1134406.ADN00_13010"/>
<name>A0A0P6X2Q6_9CHLR</name>
<dbReference type="Gene3D" id="3.40.50.10770">
    <property type="entry name" value="Hypothetical protein VC1899 like domain (Restriction endonuclease-like)"/>
    <property type="match status" value="1"/>
</dbReference>
<feature type="domain" description="CRISPR system ring nuclease SSO1393-like" evidence="1">
    <location>
        <begin position="173"/>
        <end position="253"/>
    </location>
</feature>
<dbReference type="RefSeq" id="WP_075063455.1">
    <property type="nucleotide sequence ID" value="NZ_LGCL01000028.1"/>
</dbReference>
<accession>A0A0P6X2Q6</accession>
<keyword evidence="3" id="KW-1185">Reference proteome</keyword>
<protein>
    <recommendedName>
        <fullName evidence="1">CRISPR system ring nuclease SSO1393-like domain-containing protein</fullName>
    </recommendedName>
</protein>
<proteinExistence type="predicted"/>
<dbReference type="Proteomes" id="UP000050417">
    <property type="component" value="Unassembled WGS sequence"/>
</dbReference>
<evidence type="ECO:0000313" key="2">
    <source>
        <dbReference type="EMBL" id="KPL75305.1"/>
    </source>
</evidence>
<gene>
    <name evidence="2" type="ORF">ADN00_13010</name>
</gene>
<comment type="caution">
    <text evidence="2">The sequence shown here is derived from an EMBL/GenBank/DDBJ whole genome shotgun (WGS) entry which is preliminary data.</text>
</comment>
<dbReference type="EMBL" id="LGCL01000028">
    <property type="protein sequence ID" value="KPL75305.1"/>
    <property type="molecule type" value="Genomic_DNA"/>
</dbReference>
<organism evidence="2 3">
    <name type="scientific">Ornatilinea apprima</name>
    <dbReference type="NCBI Taxonomy" id="1134406"/>
    <lineage>
        <taxon>Bacteria</taxon>
        <taxon>Bacillati</taxon>
        <taxon>Chloroflexota</taxon>
        <taxon>Anaerolineae</taxon>
        <taxon>Anaerolineales</taxon>
        <taxon>Anaerolineaceae</taxon>
        <taxon>Ornatilinea</taxon>
    </lineage>
</organism>
<dbReference type="OrthoDB" id="5491048at2"/>
<dbReference type="Pfam" id="PF09651">
    <property type="entry name" value="Cas_APE2256"/>
    <property type="match status" value="1"/>
</dbReference>